<evidence type="ECO:0000259" key="1">
    <source>
        <dbReference type="Pfam" id="PF01385"/>
    </source>
</evidence>
<dbReference type="Proteomes" id="UP000283254">
    <property type="component" value="Unassembled WGS sequence"/>
</dbReference>
<proteinExistence type="predicted"/>
<dbReference type="InterPro" id="IPR001959">
    <property type="entry name" value="Transposase"/>
</dbReference>
<keyword evidence="3" id="KW-1185">Reference proteome</keyword>
<reference evidence="2" key="1">
    <citation type="submission" date="2014-10" db="EMBL/GenBank/DDBJ databases">
        <title>Massilia sp. genome.</title>
        <authorList>
            <person name="Xu B."/>
            <person name="Dai L."/>
            <person name="Huang Z."/>
        </authorList>
    </citation>
    <scope>NUCLEOTIDE SEQUENCE [LARGE SCALE GENOMIC DNA]</scope>
    <source>
        <strain evidence="2">CFS-1</strain>
    </source>
</reference>
<protein>
    <submittedName>
        <fullName evidence="2">Transposase</fullName>
    </submittedName>
</protein>
<dbReference type="AlphaFoldDB" id="A0A422QCW6"/>
<dbReference type="EMBL" id="JSAB01000468">
    <property type="protein sequence ID" value="RNF27779.1"/>
    <property type="molecule type" value="Genomic_DNA"/>
</dbReference>
<feature type="non-terminal residue" evidence="2">
    <location>
        <position position="159"/>
    </location>
</feature>
<feature type="non-terminal residue" evidence="2">
    <location>
        <position position="1"/>
    </location>
</feature>
<sequence>DRFTLSNDQFRVGEKRIRIPILGWVRMHESLRFFGRIVSASISRIADHWYASITVDIKDQLQPPAETQGAVGVDLGVSALATLSTSEVFNGPKALRTLLAQLQRLSREVSRKVKGSRNRAKAKARLARLYARIADMRRNSLHQLSAYITGHFHTIGIED</sequence>
<dbReference type="Pfam" id="PF01385">
    <property type="entry name" value="OrfB_IS605"/>
    <property type="match status" value="1"/>
</dbReference>
<dbReference type="NCBIfam" id="NF040570">
    <property type="entry name" value="guided_TnpB"/>
    <property type="match status" value="1"/>
</dbReference>
<comment type="caution">
    <text evidence="2">The sequence shown here is derived from an EMBL/GenBank/DDBJ whole genome shotgun (WGS) entry which is preliminary data.</text>
</comment>
<gene>
    <name evidence="2" type="ORF">NM04_26705</name>
</gene>
<evidence type="ECO:0000313" key="3">
    <source>
        <dbReference type="Proteomes" id="UP000283254"/>
    </source>
</evidence>
<feature type="domain" description="Probable transposase IS891/IS1136/IS1341" evidence="1">
    <location>
        <begin position="53"/>
        <end position="159"/>
    </location>
</feature>
<name>A0A422QCW6_9BURK</name>
<accession>A0A422QCW6</accession>
<organism evidence="2 3">
    <name type="scientific">Massilia aurea</name>
    <dbReference type="NCBI Taxonomy" id="373040"/>
    <lineage>
        <taxon>Bacteria</taxon>
        <taxon>Pseudomonadati</taxon>
        <taxon>Pseudomonadota</taxon>
        <taxon>Betaproteobacteria</taxon>
        <taxon>Burkholderiales</taxon>
        <taxon>Oxalobacteraceae</taxon>
        <taxon>Telluria group</taxon>
        <taxon>Massilia</taxon>
    </lineage>
</organism>
<dbReference type="OrthoDB" id="5560528at2"/>
<evidence type="ECO:0000313" key="2">
    <source>
        <dbReference type="EMBL" id="RNF27779.1"/>
    </source>
</evidence>